<protein>
    <submittedName>
        <fullName evidence="1">DHHC palmitoyltransferase-domain-containing protein</fullName>
    </submittedName>
</protein>
<evidence type="ECO:0000313" key="1">
    <source>
        <dbReference type="EMBL" id="KAI9463940.1"/>
    </source>
</evidence>
<name>A0ACC0U7I6_9AGAM</name>
<organism evidence="1 2">
    <name type="scientific">Russula earlei</name>
    <dbReference type="NCBI Taxonomy" id="71964"/>
    <lineage>
        <taxon>Eukaryota</taxon>
        <taxon>Fungi</taxon>
        <taxon>Dikarya</taxon>
        <taxon>Basidiomycota</taxon>
        <taxon>Agaricomycotina</taxon>
        <taxon>Agaricomycetes</taxon>
        <taxon>Russulales</taxon>
        <taxon>Russulaceae</taxon>
        <taxon>Russula</taxon>
    </lineage>
</organism>
<proteinExistence type="predicted"/>
<evidence type="ECO:0000313" key="2">
    <source>
        <dbReference type="Proteomes" id="UP001207468"/>
    </source>
</evidence>
<sequence>MGQRSRVSSTLRSHSHFTHQSQSRSAQPSTEISGQADAFPEGRQRSSSGPRSQSKTPTHKLPTRAITPQRKQHRYCEACGIVKPPRTHHCKTCGKCVLRFDHHCPWIGQCVGAQNQKFFFVFVVWAAFFCLWTFATLLGLNVRAASRRGFTLDPQHIVIMAFSGLFSMFTLTMSSTHIVLISTNQTTVEHLAARTTKDREKEVLDEMHSFWSFKAKRRTRQAWDAEYGRIGREGNMWWLGSVRANWEQVFGPRTWTWFLPIGTTKDKGREFSRNPRFNADGVWLPRKQWPPALR</sequence>
<reference evidence="1" key="1">
    <citation type="submission" date="2021-03" db="EMBL/GenBank/DDBJ databases">
        <title>Evolutionary priming and transition to the ectomycorrhizal habit in an iconic lineage of mushroom-forming fungi: is preadaptation a requirement?</title>
        <authorList>
            <consortium name="DOE Joint Genome Institute"/>
            <person name="Looney B.P."/>
            <person name="Miyauchi S."/>
            <person name="Morin E."/>
            <person name="Drula E."/>
            <person name="Courty P.E."/>
            <person name="Chicoki N."/>
            <person name="Fauchery L."/>
            <person name="Kohler A."/>
            <person name="Kuo A."/>
            <person name="LaButti K."/>
            <person name="Pangilinan J."/>
            <person name="Lipzen A."/>
            <person name="Riley R."/>
            <person name="Andreopoulos W."/>
            <person name="He G."/>
            <person name="Johnson J."/>
            <person name="Barry K.W."/>
            <person name="Grigoriev I.V."/>
            <person name="Nagy L."/>
            <person name="Hibbett D."/>
            <person name="Henrissat B."/>
            <person name="Matheny P.B."/>
            <person name="Labbe J."/>
            <person name="Martin A.F."/>
        </authorList>
    </citation>
    <scope>NUCLEOTIDE SEQUENCE</scope>
    <source>
        <strain evidence="1">BPL698</strain>
    </source>
</reference>
<comment type="caution">
    <text evidence="1">The sequence shown here is derived from an EMBL/GenBank/DDBJ whole genome shotgun (WGS) entry which is preliminary data.</text>
</comment>
<dbReference type="Proteomes" id="UP001207468">
    <property type="component" value="Unassembled WGS sequence"/>
</dbReference>
<accession>A0ACC0U7I6</accession>
<keyword evidence="2" id="KW-1185">Reference proteome</keyword>
<gene>
    <name evidence="1" type="ORF">F5148DRAFT_1210628</name>
</gene>
<dbReference type="EMBL" id="JAGFNK010000153">
    <property type="protein sequence ID" value="KAI9463940.1"/>
    <property type="molecule type" value="Genomic_DNA"/>
</dbReference>